<keyword evidence="3 6" id="KW-0547">Nucleotide-binding</keyword>
<dbReference type="Proteomes" id="UP000050488">
    <property type="component" value="Unassembled WGS sequence"/>
</dbReference>
<dbReference type="InterPro" id="IPR012795">
    <property type="entry name" value="tRNA_Ile_lys_synt_N"/>
</dbReference>
<dbReference type="CDD" id="cd01992">
    <property type="entry name" value="TilS_N"/>
    <property type="match status" value="1"/>
</dbReference>
<feature type="binding site" evidence="6">
    <location>
        <begin position="43"/>
        <end position="48"/>
    </location>
    <ligand>
        <name>ATP</name>
        <dbReference type="ChEBI" id="CHEBI:30616"/>
    </ligand>
</feature>
<comment type="domain">
    <text evidence="6">The N-terminal region contains the highly conserved SGGXDS motif, predicted to be a P-loop motif involved in ATP binding.</text>
</comment>
<evidence type="ECO:0000256" key="5">
    <source>
        <dbReference type="ARBA" id="ARBA00048539"/>
    </source>
</evidence>
<dbReference type="GO" id="GO:0032267">
    <property type="term" value="F:tRNA(Ile)-lysidine synthase activity"/>
    <property type="evidence" value="ECO:0007669"/>
    <property type="project" value="UniProtKB-EC"/>
</dbReference>
<gene>
    <name evidence="6 8" type="primary">tilS</name>
    <name evidence="8" type="ORF">Clow_01539</name>
</gene>
<dbReference type="OrthoDB" id="5244702at2"/>
<dbReference type="GO" id="GO:0006400">
    <property type="term" value="P:tRNA modification"/>
    <property type="evidence" value="ECO:0007669"/>
    <property type="project" value="UniProtKB-UniRule"/>
</dbReference>
<dbReference type="InterPro" id="IPR014729">
    <property type="entry name" value="Rossmann-like_a/b/a_fold"/>
</dbReference>
<keyword evidence="2 6" id="KW-0819">tRNA processing</keyword>
<evidence type="ECO:0000256" key="4">
    <source>
        <dbReference type="ARBA" id="ARBA00022840"/>
    </source>
</evidence>
<reference evidence="8 9" key="1">
    <citation type="submission" date="2015-10" db="EMBL/GenBank/DDBJ databases">
        <title>Corynebacteirum lowii and Corynebacterium oculi species nova, derived from human clinical disease and and emended description of Corynebacterium mastiditis.</title>
        <authorList>
            <person name="Bernard K."/>
            <person name="Pacheco A.L."/>
            <person name="Mcdougall C."/>
            <person name="Burtx T."/>
            <person name="Weibe D."/>
            <person name="Tyler S."/>
            <person name="Olson A.B."/>
            <person name="Cnockaert M."/>
            <person name="Eguchi H."/>
            <person name="Kuwahara T."/>
            <person name="Nakayama-Imaohji H."/>
            <person name="Boudewijins M."/>
            <person name="Van Hoecke F."/>
            <person name="Bernier A.-M."/>
            <person name="Vandamme P."/>
        </authorList>
    </citation>
    <scope>NUCLEOTIDE SEQUENCE [LARGE SCALE GENOMIC DNA]</scope>
    <source>
        <strain evidence="8 9">NML 130206</strain>
    </source>
</reference>
<dbReference type="EC" id="6.3.4.19" evidence="6"/>
<evidence type="ECO:0000259" key="7">
    <source>
        <dbReference type="Pfam" id="PF01171"/>
    </source>
</evidence>
<comment type="similarity">
    <text evidence="6">Belongs to the tRNA(Ile)-lysidine synthase family.</text>
</comment>
<evidence type="ECO:0000256" key="1">
    <source>
        <dbReference type="ARBA" id="ARBA00022598"/>
    </source>
</evidence>
<comment type="subcellular location">
    <subcellularLocation>
        <location evidence="6">Cytoplasm</location>
    </subcellularLocation>
</comment>
<dbReference type="PATRIC" id="fig|1544413.3.peg.1541"/>
<dbReference type="Gene3D" id="3.40.50.620">
    <property type="entry name" value="HUPs"/>
    <property type="match status" value="1"/>
</dbReference>
<dbReference type="HAMAP" id="MF_01161">
    <property type="entry name" value="tRNA_Ile_lys_synt"/>
    <property type="match status" value="1"/>
</dbReference>
<dbReference type="AlphaFoldDB" id="A0A0Q0Z995"/>
<dbReference type="STRING" id="1544413.Clow_01539"/>
<comment type="caution">
    <text evidence="8">The sequence shown here is derived from an EMBL/GenBank/DDBJ whole genome shotgun (WGS) entry which is preliminary data.</text>
</comment>
<comment type="function">
    <text evidence="6">Ligates lysine onto the cytidine present at position 34 of the AUA codon-specific tRNA(Ile) that contains the anticodon CAU, in an ATP-dependent manner. Cytidine is converted to lysidine, thus changing the amino acid specificity of the tRNA from methionine to isoleucine.</text>
</comment>
<dbReference type="RefSeq" id="WP_082418592.1">
    <property type="nucleotide sequence ID" value="NZ_JAUSQY010000001.1"/>
</dbReference>
<dbReference type="SUPFAM" id="SSF82829">
    <property type="entry name" value="MesJ substrate recognition domain-like"/>
    <property type="match status" value="1"/>
</dbReference>
<keyword evidence="6" id="KW-0963">Cytoplasm</keyword>
<evidence type="ECO:0000313" key="8">
    <source>
        <dbReference type="EMBL" id="KQB86185.1"/>
    </source>
</evidence>
<dbReference type="InterPro" id="IPR011063">
    <property type="entry name" value="TilS/TtcA_N"/>
</dbReference>
<dbReference type="EMBL" id="LKEV01000004">
    <property type="protein sequence ID" value="KQB86185.1"/>
    <property type="molecule type" value="Genomic_DNA"/>
</dbReference>
<comment type="catalytic activity">
    <reaction evidence="5 6">
        <text>cytidine(34) in tRNA(Ile2) + L-lysine + ATP = lysidine(34) in tRNA(Ile2) + AMP + diphosphate + H(+)</text>
        <dbReference type="Rhea" id="RHEA:43744"/>
        <dbReference type="Rhea" id="RHEA-COMP:10625"/>
        <dbReference type="Rhea" id="RHEA-COMP:10670"/>
        <dbReference type="ChEBI" id="CHEBI:15378"/>
        <dbReference type="ChEBI" id="CHEBI:30616"/>
        <dbReference type="ChEBI" id="CHEBI:32551"/>
        <dbReference type="ChEBI" id="CHEBI:33019"/>
        <dbReference type="ChEBI" id="CHEBI:82748"/>
        <dbReference type="ChEBI" id="CHEBI:83665"/>
        <dbReference type="ChEBI" id="CHEBI:456215"/>
        <dbReference type="EC" id="6.3.4.19"/>
    </reaction>
</comment>
<evidence type="ECO:0000256" key="6">
    <source>
        <dbReference type="HAMAP-Rule" id="MF_01161"/>
    </source>
</evidence>
<keyword evidence="4 6" id="KW-0067">ATP-binding</keyword>
<dbReference type="PANTHER" id="PTHR43033:SF1">
    <property type="entry name" value="TRNA(ILE)-LYSIDINE SYNTHASE-RELATED"/>
    <property type="match status" value="1"/>
</dbReference>
<dbReference type="SUPFAM" id="SSF52402">
    <property type="entry name" value="Adenine nucleotide alpha hydrolases-like"/>
    <property type="match status" value="1"/>
</dbReference>
<keyword evidence="1 6" id="KW-0436">Ligase</keyword>
<protein>
    <recommendedName>
        <fullName evidence="6">tRNA(Ile)-lysidine synthase</fullName>
        <ecNumber evidence="6">6.3.4.19</ecNumber>
    </recommendedName>
    <alternativeName>
        <fullName evidence="6">tRNA(Ile)-2-lysyl-cytidine synthase</fullName>
    </alternativeName>
    <alternativeName>
        <fullName evidence="6">tRNA(Ile)-lysidine synthetase</fullName>
    </alternativeName>
</protein>
<dbReference type="Pfam" id="PF01171">
    <property type="entry name" value="ATP_bind_3"/>
    <property type="match status" value="1"/>
</dbReference>
<keyword evidence="9" id="KW-1185">Reference proteome</keyword>
<evidence type="ECO:0000256" key="3">
    <source>
        <dbReference type="ARBA" id="ARBA00022741"/>
    </source>
</evidence>
<sequence>MAPRLGAFDVPHDPPHFLVLRRALRRHIAAHLRPGEQVVVGLSGGADSTALLLACLMEGLRVHAVVVDHGLQQGSAAVAGAAADTALRLGATCSVLRVQVTGAGGMEAAAREARYRALADAAGAAAGGAGAAQPRPILVGHTCEDQAETYLLGALRGNPAGMEPVTGNIHRPLLRVRRRDTQLACREWGITPWQDPHNEDSAFRRVAVRREVIPGLATATGIDDPVPALAQAAARAAADNAALEEWARRVHTDSAVDLAGLPAAVRGRILARMVHEAGGRATGASISTLDALVTDWHGQGPVAVGAGLVVTRANGKLTVTREKGVRDAR</sequence>
<accession>A0A0Q0Z995</accession>
<evidence type="ECO:0000313" key="9">
    <source>
        <dbReference type="Proteomes" id="UP000050488"/>
    </source>
</evidence>
<dbReference type="GO" id="GO:0005524">
    <property type="term" value="F:ATP binding"/>
    <property type="evidence" value="ECO:0007669"/>
    <property type="project" value="UniProtKB-UniRule"/>
</dbReference>
<organism evidence="8 9">
    <name type="scientific">Corynebacterium lowii</name>
    <dbReference type="NCBI Taxonomy" id="1544413"/>
    <lineage>
        <taxon>Bacteria</taxon>
        <taxon>Bacillati</taxon>
        <taxon>Actinomycetota</taxon>
        <taxon>Actinomycetes</taxon>
        <taxon>Mycobacteriales</taxon>
        <taxon>Corynebacteriaceae</taxon>
        <taxon>Corynebacterium</taxon>
    </lineage>
</organism>
<dbReference type="PANTHER" id="PTHR43033">
    <property type="entry name" value="TRNA(ILE)-LYSIDINE SYNTHASE-RELATED"/>
    <property type="match status" value="1"/>
</dbReference>
<proteinExistence type="inferred from homology"/>
<name>A0A0Q0Z995_9CORY</name>
<dbReference type="GO" id="GO:0005737">
    <property type="term" value="C:cytoplasm"/>
    <property type="evidence" value="ECO:0007669"/>
    <property type="project" value="UniProtKB-SubCell"/>
</dbReference>
<evidence type="ECO:0000256" key="2">
    <source>
        <dbReference type="ARBA" id="ARBA00022694"/>
    </source>
</evidence>
<dbReference type="NCBIfam" id="TIGR02432">
    <property type="entry name" value="lysidine_TilS_N"/>
    <property type="match status" value="1"/>
</dbReference>
<feature type="domain" description="tRNA(Ile)-lysidine/2-thiocytidine synthase N-terminal" evidence="7">
    <location>
        <begin position="37"/>
        <end position="211"/>
    </location>
</feature>
<dbReference type="InterPro" id="IPR012094">
    <property type="entry name" value="tRNA_Ile_lys_synt"/>
</dbReference>